<dbReference type="NCBIfam" id="TIGR00771">
    <property type="entry name" value="DcuC"/>
    <property type="match status" value="1"/>
</dbReference>
<keyword evidence="3" id="KW-0813">Transport</keyword>
<dbReference type="NCBIfam" id="NF037994">
    <property type="entry name" value="DcuC_1"/>
    <property type="match status" value="1"/>
</dbReference>
<evidence type="ECO:0000256" key="8">
    <source>
        <dbReference type="SAM" id="Phobius"/>
    </source>
</evidence>
<keyword evidence="10" id="KW-1185">Reference proteome</keyword>
<organism evidence="9 10">
    <name type="scientific">Parasutterella secunda</name>
    <dbReference type="NCBI Taxonomy" id="626947"/>
    <lineage>
        <taxon>Bacteria</taxon>
        <taxon>Pseudomonadati</taxon>
        <taxon>Pseudomonadota</taxon>
        <taxon>Betaproteobacteria</taxon>
        <taxon>Burkholderiales</taxon>
        <taxon>Sutterellaceae</taxon>
        <taxon>Parasutterella</taxon>
    </lineage>
</organism>
<evidence type="ECO:0000256" key="6">
    <source>
        <dbReference type="ARBA" id="ARBA00022989"/>
    </source>
</evidence>
<evidence type="ECO:0000256" key="3">
    <source>
        <dbReference type="ARBA" id="ARBA00022448"/>
    </source>
</evidence>
<comment type="caution">
    <text evidence="9">The sequence shown here is derived from an EMBL/GenBank/DDBJ whole genome shotgun (WGS) entry which is preliminary data.</text>
</comment>
<feature type="transmembrane region" description="Helical" evidence="8">
    <location>
        <begin position="134"/>
        <end position="154"/>
    </location>
</feature>
<evidence type="ECO:0000256" key="1">
    <source>
        <dbReference type="ARBA" id="ARBA00004651"/>
    </source>
</evidence>
<accession>A0ABS2GQD2</accession>
<dbReference type="RefSeq" id="WP_205049587.1">
    <property type="nucleotide sequence ID" value="NZ_JACJKX010000002.1"/>
</dbReference>
<keyword evidence="7 8" id="KW-0472">Membrane</keyword>
<protein>
    <submittedName>
        <fullName evidence="9">C4-dicarboxylate transporter DcuC</fullName>
    </submittedName>
</protein>
<comment type="subcellular location">
    <subcellularLocation>
        <location evidence="1">Cell membrane</location>
        <topology evidence="1">Multi-pass membrane protein</topology>
    </subcellularLocation>
</comment>
<dbReference type="Proteomes" id="UP000777002">
    <property type="component" value="Unassembled WGS sequence"/>
</dbReference>
<proteinExistence type="inferred from homology"/>
<feature type="transmembrane region" description="Helical" evidence="8">
    <location>
        <begin position="251"/>
        <end position="270"/>
    </location>
</feature>
<dbReference type="Pfam" id="PF03606">
    <property type="entry name" value="DcuC"/>
    <property type="match status" value="1"/>
</dbReference>
<dbReference type="PANTHER" id="PTHR42002">
    <property type="entry name" value="ANAEROBIC C4-DICARBOXYLATE TRANSPORTER DCUC-RELATED"/>
    <property type="match status" value="1"/>
</dbReference>
<evidence type="ECO:0000256" key="5">
    <source>
        <dbReference type="ARBA" id="ARBA00022692"/>
    </source>
</evidence>
<gene>
    <name evidence="9" type="primary">dcuC</name>
    <name evidence="9" type="ORF">H5985_01670</name>
</gene>
<keyword evidence="6 8" id="KW-1133">Transmembrane helix</keyword>
<dbReference type="InterPro" id="IPR018385">
    <property type="entry name" value="C4_dicarb_anaerob_car-like"/>
</dbReference>
<evidence type="ECO:0000256" key="2">
    <source>
        <dbReference type="ARBA" id="ARBA00005275"/>
    </source>
</evidence>
<dbReference type="PANTHER" id="PTHR42002:SF2">
    <property type="entry name" value="ANAEROBIC C4-DICARBOXYLATE TRANSPORTER DCUC-RELATED"/>
    <property type="match status" value="1"/>
</dbReference>
<feature type="transmembrane region" description="Helical" evidence="8">
    <location>
        <begin position="290"/>
        <end position="313"/>
    </location>
</feature>
<feature type="transmembrane region" description="Helical" evidence="8">
    <location>
        <begin position="225"/>
        <end position="245"/>
    </location>
</feature>
<keyword evidence="4" id="KW-1003">Cell membrane</keyword>
<feature type="transmembrane region" description="Helical" evidence="8">
    <location>
        <begin position="174"/>
        <end position="200"/>
    </location>
</feature>
<evidence type="ECO:0000256" key="7">
    <source>
        <dbReference type="ARBA" id="ARBA00023136"/>
    </source>
</evidence>
<feature type="transmembrane region" description="Helical" evidence="8">
    <location>
        <begin position="59"/>
        <end position="76"/>
    </location>
</feature>
<evidence type="ECO:0000256" key="4">
    <source>
        <dbReference type="ARBA" id="ARBA00022475"/>
    </source>
</evidence>
<name>A0ABS2GQD2_9BURK</name>
<feature type="transmembrane region" description="Helical" evidence="8">
    <location>
        <begin position="28"/>
        <end position="47"/>
    </location>
</feature>
<evidence type="ECO:0000313" key="10">
    <source>
        <dbReference type="Proteomes" id="UP000777002"/>
    </source>
</evidence>
<feature type="transmembrane region" description="Helical" evidence="8">
    <location>
        <begin position="373"/>
        <end position="399"/>
    </location>
</feature>
<feature type="transmembrane region" description="Helical" evidence="8">
    <location>
        <begin position="96"/>
        <end position="122"/>
    </location>
</feature>
<evidence type="ECO:0000313" key="9">
    <source>
        <dbReference type="EMBL" id="MBM6927985.1"/>
    </source>
</evidence>
<reference evidence="9 10" key="1">
    <citation type="journal article" date="2021" name="Sci. Rep.">
        <title>The distribution of antibiotic resistance genes in chicken gut microbiota commensals.</title>
        <authorList>
            <person name="Juricova H."/>
            <person name="Matiasovicova J."/>
            <person name="Kubasova T."/>
            <person name="Cejkova D."/>
            <person name="Rychlik I."/>
        </authorList>
    </citation>
    <scope>NUCLEOTIDE SEQUENCE [LARGE SCALE GENOMIC DNA]</scope>
    <source>
        <strain evidence="9 10">An562</strain>
    </source>
</reference>
<sequence length="425" mass="44576">MSLLEWLAIAVTILTVYALIKRLETRLVLFTAGFVLCLVSMDPMSALNSFAKSMTNNSLVMAICSSMGFAFIANYTECDRSLVHYLAAPIRGLGVFLIPICTAVTFFINIAIPSAAGCAAAVGSTLIPVMLRAGIKPAAAAAAVMGGTIGSYLSPGTSHNPFVAEMAGIDVMDFISYHAVWSLLCGAILVVGLLIVCMVLGDHKGEKVEATDEVKKEEKPFKPNALKAIMPLVPITILVVGNVWLPVIKMGVAQAMVLGAVITLLLSFAVDRTDPQEFSKRFFNGMGKGYADVMGIIIAAGVFAAGLRATGLIDTFVDVLKHSNDIARWGGSLGPWIMGTITGSGDAATMAFNEAVTPHAPEFGMEIKSLGALAFLTGALGRTMSPIAGAMVVVSGIAMANPMDVAKRTALPCTVAVFMLALFMV</sequence>
<dbReference type="InterPro" id="IPR004669">
    <property type="entry name" value="C4_dicarb_anaerob_car"/>
</dbReference>
<dbReference type="EMBL" id="JACJKX010000002">
    <property type="protein sequence ID" value="MBM6927985.1"/>
    <property type="molecule type" value="Genomic_DNA"/>
</dbReference>
<comment type="similarity">
    <text evidence="2">Belongs to the DcuC/DcuD transporter (TC 2.A.61) family.</text>
</comment>
<keyword evidence="5 8" id="KW-0812">Transmembrane</keyword>